<protein>
    <submittedName>
        <fullName evidence="2">Thiamine kinase-like enzyme</fullName>
    </submittedName>
</protein>
<evidence type="ECO:0000313" key="3">
    <source>
        <dbReference type="Proteomes" id="UP000282084"/>
    </source>
</evidence>
<dbReference type="InterPro" id="IPR002575">
    <property type="entry name" value="Aminoglycoside_PTrfase"/>
</dbReference>
<dbReference type="AlphaFoldDB" id="A0A495VWC2"/>
<dbReference type="PANTHER" id="PTHR21310">
    <property type="entry name" value="AMINOGLYCOSIDE PHOSPHOTRANSFERASE-RELATED-RELATED"/>
    <property type="match status" value="1"/>
</dbReference>
<reference evidence="2 3" key="1">
    <citation type="submission" date="2018-10" db="EMBL/GenBank/DDBJ databases">
        <title>Sequencing the genomes of 1000 actinobacteria strains.</title>
        <authorList>
            <person name="Klenk H.-P."/>
        </authorList>
    </citation>
    <scope>NUCLEOTIDE SEQUENCE [LARGE SCALE GENOMIC DNA]</scope>
    <source>
        <strain evidence="2 3">DSM 43800</strain>
    </source>
</reference>
<dbReference type="Pfam" id="PF01636">
    <property type="entry name" value="APH"/>
    <property type="match status" value="1"/>
</dbReference>
<comment type="caution">
    <text evidence="2">The sequence shown here is derived from an EMBL/GenBank/DDBJ whole genome shotgun (WGS) entry which is preliminary data.</text>
</comment>
<accession>A0A495VWC2</accession>
<dbReference type="RefSeq" id="WP_121003896.1">
    <property type="nucleotide sequence ID" value="NZ_RBXO01000001.1"/>
</dbReference>
<keyword evidence="2" id="KW-0808">Transferase</keyword>
<evidence type="ECO:0000259" key="1">
    <source>
        <dbReference type="Pfam" id="PF01636"/>
    </source>
</evidence>
<organism evidence="2 3">
    <name type="scientific">Saccharothrix australiensis</name>
    <dbReference type="NCBI Taxonomy" id="2072"/>
    <lineage>
        <taxon>Bacteria</taxon>
        <taxon>Bacillati</taxon>
        <taxon>Actinomycetota</taxon>
        <taxon>Actinomycetes</taxon>
        <taxon>Pseudonocardiales</taxon>
        <taxon>Pseudonocardiaceae</taxon>
        <taxon>Saccharothrix</taxon>
    </lineage>
</organism>
<dbReference type="GO" id="GO:0016301">
    <property type="term" value="F:kinase activity"/>
    <property type="evidence" value="ECO:0007669"/>
    <property type="project" value="UniProtKB-KW"/>
</dbReference>
<name>A0A495VWC2_9PSEU</name>
<feature type="domain" description="Aminoglycoside phosphotransferase" evidence="1">
    <location>
        <begin position="38"/>
        <end position="241"/>
    </location>
</feature>
<keyword evidence="2" id="KW-0418">Kinase</keyword>
<dbReference type="Gene3D" id="3.90.1200.10">
    <property type="match status" value="1"/>
</dbReference>
<dbReference type="EMBL" id="RBXO01000001">
    <property type="protein sequence ID" value="RKT53549.1"/>
    <property type="molecule type" value="Genomic_DNA"/>
</dbReference>
<dbReference type="PANTHER" id="PTHR21310:SF40">
    <property type="entry name" value="AMINOGLYCOSIDE PHOSPHOTRANSFERASE DOMAIN-CONTAINING PROTEIN-RELATED"/>
    <property type="match status" value="1"/>
</dbReference>
<dbReference type="SUPFAM" id="SSF56112">
    <property type="entry name" value="Protein kinase-like (PK-like)"/>
    <property type="match status" value="1"/>
</dbReference>
<keyword evidence="3" id="KW-1185">Reference proteome</keyword>
<sequence length="292" mass="32461">MSSDHSSVLAAACAEVGLDHTDAEPIRLGENAMFRLPGGVVARIARPGQLAAATREVRIAQWLAEHEIPAVRALKDIAQPVQAEGRAVTFWEELPPHRHGTPAEVATAIRRLHDLPVPTDLPIGDLDPFVRLTERIDAATTLTDEDRTWLREHLVSLQTRYANLPPGLPRCVVHGDAWVGNVVATDDGQVVLLDLERCSVGPPEWDLVSTAIKHTSFDWITAENYRDFCDRYGHDVTTWSGFELLRDIRELRMALYVAQRAAGYPAAHEEANLRISCLRKKAARPWAWSPVT</sequence>
<proteinExistence type="predicted"/>
<dbReference type="Proteomes" id="UP000282084">
    <property type="component" value="Unassembled WGS sequence"/>
</dbReference>
<dbReference type="OrthoDB" id="3723194at2"/>
<dbReference type="InterPro" id="IPR051678">
    <property type="entry name" value="AGP_Transferase"/>
</dbReference>
<evidence type="ECO:0000313" key="2">
    <source>
        <dbReference type="EMBL" id="RKT53549.1"/>
    </source>
</evidence>
<dbReference type="InterPro" id="IPR011009">
    <property type="entry name" value="Kinase-like_dom_sf"/>
</dbReference>
<gene>
    <name evidence="2" type="ORF">C8E97_2117</name>
</gene>